<gene>
    <name evidence="2" type="ORF">EVAR_70732_1</name>
</gene>
<sequence>MVAGCDVVILYSLIALEIVENMYCQQIQMSFRKPASLNLDAWQFQATSWMYCASGMLAAIGNSYEQQLRPGIDRHVRHGGVTTLRGFCPYKQYTSVTFAISNLFVHLRQEKCLKLFCIKCF</sequence>
<name>A0A4C2AB87_EUMVA</name>
<keyword evidence="3" id="KW-1185">Reference proteome</keyword>
<proteinExistence type="predicted"/>
<reference evidence="2 3" key="1">
    <citation type="journal article" date="2019" name="Commun. Biol.">
        <title>The bagworm genome reveals a unique fibroin gene that provides high tensile strength.</title>
        <authorList>
            <person name="Kono N."/>
            <person name="Nakamura H."/>
            <person name="Ohtoshi R."/>
            <person name="Tomita M."/>
            <person name="Numata K."/>
            <person name="Arakawa K."/>
        </authorList>
    </citation>
    <scope>NUCLEOTIDE SEQUENCE [LARGE SCALE GENOMIC DNA]</scope>
</reference>
<organism evidence="2 3">
    <name type="scientific">Eumeta variegata</name>
    <name type="common">Bagworm moth</name>
    <name type="synonym">Eumeta japonica</name>
    <dbReference type="NCBI Taxonomy" id="151549"/>
    <lineage>
        <taxon>Eukaryota</taxon>
        <taxon>Metazoa</taxon>
        <taxon>Ecdysozoa</taxon>
        <taxon>Arthropoda</taxon>
        <taxon>Hexapoda</taxon>
        <taxon>Insecta</taxon>
        <taxon>Pterygota</taxon>
        <taxon>Neoptera</taxon>
        <taxon>Endopterygota</taxon>
        <taxon>Lepidoptera</taxon>
        <taxon>Glossata</taxon>
        <taxon>Ditrysia</taxon>
        <taxon>Tineoidea</taxon>
        <taxon>Psychidae</taxon>
        <taxon>Oiketicinae</taxon>
        <taxon>Eumeta</taxon>
    </lineage>
</organism>
<accession>A0A4C2AB87</accession>
<dbReference type="Proteomes" id="UP000299102">
    <property type="component" value="Unassembled WGS sequence"/>
</dbReference>
<dbReference type="EMBL" id="BGZK01002922">
    <property type="protein sequence ID" value="GBP97378.1"/>
    <property type="molecule type" value="Genomic_DNA"/>
</dbReference>
<comment type="caution">
    <text evidence="2">The sequence shown here is derived from an EMBL/GenBank/DDBJ whole genome shotgun (WGS) entry which is preliminary data.</text>
</comment>
<feature type="signal peptide" evidence="1">
    <location>
        <begin position="1"/>
        <end position="24"/>
    </location>
</feature>
<protein>
    <submittedName>
        <fullName evidence="2">Uncharacterized protein</fullName>
    </submittedName>
</protein>
<dbReference type="AlphaFoldDB" id="A0A4C2AB87"/>
<evidence type="ECO:0000313" key="2">
    <source>
        <dbReference type="EMBL" id="GBP97378.1"/>
    </source>
</evidence>
<feature type="chain" id="PRO_5020022689" evidence="1">
    <location>
        <begin position="25"/>
        <end position="121"/>
    </location>
</feature>
<evidence type="ECO:0000313" key="3">
    <source>
        <dbReference type="Proteomes" id="UP000299102"/>
    </source>
</evidence>
<keyword evidence="1" id="KW-0732">Signal</keyword>
<evidence type="ECO:0000256" key="1">
    <source>
        <dbReference type="SAM" id="SignalP"/>
    </source>
</evidence>